<dbReference type="AlphaFoldDB" id="A0A956NCD7"/>
<evidence type="ECO:0000313" key="2">
    <source>
        <dbReference type="EMBL" id="MCA9756222.1"/>
    </source>
</evidence>
<dbReference type="InterPro" id="IPR026950">
    <property type="entry name" value="Caps_assemb_Wzi"/>
</dbReference>
<reference evidence="2" key="1">
    <citation type="submission" date="2020-04" db="EMBL/GenBank/DDBJ databases">
        <authorList>
            <person name="Zhang T."/>
        </authorList>
    </citation>
    <scope>NUCLEOTIDE SEQUENCE</scope>
    <source>
        <strain evidence="2">HKST-UBA02</strain>
    </source>
</reference>
<feature type="signal peptide" evidence="1">
    <location>
        <begin position="1"/>
        <end position="19"/>
    </location>
</feature>
<name>A0A956NCD7_UNCEI</name>
<protein>
    <recommendedName>
        <fullName evidence="4">Capsule assembly Wzi family protein</fullName>
    </recommendedName>
</protein>
<dbReference type="Gene3D" id="2.40.160.130">
    <property type="entry name" value="Capsule assembly protein Wzi"/>
    <property type="match status" value="1"/>
</dbReference>
<evidence type="ECO:0008006" key="4">
    <source>
        <dbReference type="Google" id="ProtNLM"/>
    </source>
</evidence>
<dbReference type="EMBL" id="JAGQHS010000046">
    <property type="protein sequence ID" value="MCA9756222.1"/>
    <property type="molecule type" value="Genomic_DNA"/>
</dbReference>
<reference evidence="2" key="2">
    <citation type="journal article" date="2021" name="Microbiome">
        <title>Successional dynamics and alternative stable states in a saline activated sludge microbial community over 9 years.</title>
        <authorList>
            <person name="Wang Y."/>
            <person name="Ye J."/>
            <person name="Ju F."/>
            <person name="Liu L."/>
            <person name="Boyd J.A."/>
            <person name="Deng Y."/>
            <person name="Parks D.H."/>
            <person name="Jiang X."/>
            <person name="Yin X."/>
            <person name="Woodcroft B.J."/>
            <person name="Tyson G.W."/>
            <person name="Hugenholtz P."/>
            <person name="Polz M.F."/>
            <person name="Zhang T."/>
        </authorList>
    </citation>
    <scope>NUCLEOTIDE SEQUENCE</scope>
    <source>
        <strain evidence="2">HKST-UBA02</strain>
    </source>
</reference>
<sequence length="456" mass="51358">MPLLAAFLLGLATPLAAFALEEPFLRWGYVDARFRTDLRQRPVEREWESPETSEIQLAVIAADPWGDRTIDYPSHFIPEEDGLATDGPGVTALDARTRLPLAPGFGFTGGFQGSTVSSTVDQAELNEAELFWHGERHRIGLGRSKLRWGAGTSGSLLAGRSAPPRWQLRWRTDRVLEVPTFGWSALRGRTWSGSAFLAYLNDESRQISDPLLLGHRLSVQPWSWFEFSLTRTILFGGDGRTSRLTLPRIVDILLARNENLGVDGSPTDSDQRASYELRLRVPREWLPALLDGVDLYWEYAGEDMVDFPIPSAVAHQMGGLVRVRDWTLGLDFVETETGANRWYDHFVAYGPMAYTYSGFPLGHSIGGDARLYEVTLWSPPGDLRGRVQLRSERYGFFQAASTRDFRGVELAGQVRANRRLTVELSALRSWRTAEGSTERAPDREKLRVDFRMVWVP</sequence>
<proteinExistence type="predicted"/>
<evidence type="ECO:0000256" key="1">
    <source>
        <dbReference type="SAM" id="SignalP"/>
    </source>
</evidence>
<keyword evidence="1" id="KW-0732">Signal</keyword>
<dbReference type="Pfam" id="PF14052">
    <property type="entry name" value="Caps_assemb_Wzi"/>
    <property type="match status" value="1"/>
</dbReference>
<evidence type="ECO:0000313" key="3">
    <source>
        <dbReference type="Proteomes" id="UP000739538"/>
    </source>
</evidence>
<dbReference type="InterPro" id="IPR038636">
    <property type="entry name" value="Wzi_sf"/>
</dbReference>
<comment type="caution">
    <text evidence="2">The sequence shown here is derived from an EMBL/GenBank/DDBJ whole genome shotgun (WGS) entry which is preliminary data.</text>
</comment>
<feature type="chain" id="PRO_5037256961" description="Capsule assembly Wzi family protein" evidence="1">
    <location>
        <begin position="20"/>
        <end position="456"/>
    </location>
</feature>
<gene>
    <name evidence="2" type="ORF">KDA27_10490</name>
</gene>
<dbReference type="Proteomes" id="UP000739538">
    <property type="component" value="Unassembled WGS sequence"/>
</dbReference>
<accession>A0A956NCD7</accession>
<organism evidence="2 3">
    <name type="scientific">Eiseniibacteriota bacterium</name>
    <dbReference type="NCBI Taxonomy" id="2212470"/>
    <lineage>
        <taxon>Bacteria</taxon>
        <taxon>Candidatus Eiseniibacteriota</taxon>
    </lineage>
</organism>